<dbReference type="SUPFAM" id="SSF51679">
    <property type="entry name" value="Bacterial luciferase-like"/>
    <property type="match status" value="1"/>
</dbReference>
<protein>
    <submittedName>
        <fullName evidence="6">TIGR03560 family F420-dependent LLM class oxidoreductase</fullName>
    </submittedName>
</protein>
<keyword evidence="3" id="KW-0560">Oxidoreductase</keyword>
<comment type="caution">
    <text evidence="6">The sequence shown here is derived from an EMBL/GenBank/DDBJ whole genome shotgun (WGS) entry which is preliminary data.</text>
</comment>
<dbReference type="PANTHER" id="PTHR42847:SF8">
    <property type="entry name" value="CONSERVED PROTEIN"/>
    <property type="match status" value="1"/>
</dbReference>
<dbReference type="Proteomes" id="UP000317371">
    <property type="component" value="Unassembled WGS sequence"/>
</dbReference>
<dbReference type="FunCoup" id="A0A540VIJ7">
    <property type="interactions" value="84"/>
</dbReference>
<evidence type="ECO:0000256" key="3">
    <source>
        <dbReference type="ARBA" id="ARBA00023002"/>
    </source>
</evidence>
<dbReference type="InterPro" id="IPR050172">
    <property type="entry name" value="SsuD_RutA_monooxygenase"/>
</dbReference>
<name>A0A540VIJ7_9CHLR</name>
<sequence length="328" mass="36850">MNAKTARGSKRAQRSATMSTVQFGWRVPAFPVDGSSGPDFVQQIVRNLEALGDAFDSAWVADHFIPWARFAADDIPTLECLSTICYLAGAFPRLKFGTIVLCQSYRNPALLAKMGATLQLLSSGRFILGIGAGWKEDEYRAYGYDFPKPATRIRQLEEAVQIVRRLWTETPATFHGRHYHIEHAYCEPKPNPRPPILIGGGGEQLTLRVVARHADWWNIPGGTLENYRHKLEVLRRHCDAEGRDYDEIRKTWAVEVVAVAETEAEARRMAEASPFYSGAGLVGTPDQVAEQLRAFTELGCSYFIARFADFPRTEGVRLFAERVIPQFQ</sequence>
<dbReference type="GO" id="GO:0008726">
    <property type="term" value="F:alkanesulfonate monooxygenase activity"/>
    <property type="evidence" value="ECO:0007669"/>
    <property type="project" value="TreeGrafter"/>
</dbReference>
<dbReference type="PANTHER" id="PTHR42847">
    <property type="entry name" value="ALKANESULFONATE MONOOXYGENASE"/>
    <property type="match status" value="1"/>
</dbReference>
<evidence type="ECO:0000256" key="4">
    <source>
        <dbReference type="ARBA" id="ARBA00023033"/>
    </source>
</evidence>
<keyword evidence="1" id="KW-0285">Flavoprotein</keyword>
<dbReference type="Gene3D" id="3.20.20.30">
    <property type="entry name" value="Luciferase-like domain"/>
    <property type="match status" value="1"/>
</dbReference>
<dbReference type="EMBL" id="VIGC01000010">
    <property type="protein sequence ID" value="TQE95943.1"/>
    <property type="molecule type" value="Genomic_DNA"/>
</dbReference>
<reference evidence="6 7" key="1">
    <citation type="submission" date="2019-06" db="EMBL/GenBank/DDBJ databases">
        <title>Genome sequence of Litorilinea aerophila BAA-2444.</title>
        <authorList>
            <person name="Maclea K.S."/>
            <person name="Maurais E.G."/>
            <person name="Iannazzi L.C."/>
        </authorList>
    </citation>
    <scope>NUCLEOTIDE SEQUENCE [LARGE SCALE GENOMIC DNA]</scope>
    <source>
        <strain evidence="6 7">ATCC BAA-2444</strain>
    </source>
</reference>
<dbReference type="InterPro" id="IPR011251">
    <property type="entry name" value="Luciferase-like_dom"/>
</dbReference>
<evidence type="ECO:0000259" key="5">
    <source>
        <dbReference type="Pfam" id="PF00296"/>
    </source>
</evidence>
<dbReference type="InterPro" id="IPR036661">
    <property type="entry name" value="Luciferase-like_sf"/>
</dbReference>
<proteinExistence type="predicted"/>
<dbReference type="OrthoDB" id="156481at2"/>
<dbReference type="GO" id="GO:0046306">
    <property type="term" value="P:alkanesulfonate catabolic process"/>
    <property type="evidence" value="ECO:0007669"/>
    <property type="project" value="TreeGrafter"/>
</dbReference>
<accession>A0A540VIJ7</accession>
<dbReference type="NCBIfam" id="TIGR03560">
    <property type="entry name" value="F420_Rv1855c"/>
    <property type="match status" value="1"/>
</dbReference>
<keyword evidence="2" id="KW-0288">FMN</keyword>
<dbReference type="AlphaFoldDB" id="A0A540VIJ7"/>
<evidence type="ECO:0000256" key="2">
    <source>
        <dbReference type="ARBA" id="ARBA00022643"/>
    </source>
</evidence>
<evidence type="ECO:0000256" key="1">
    <source>
        <dbReference type="ARBA" id="ARBA00022630"/>
    </source>
</evidence>
<dbReference type="InParanoid" id="A0A540VIJ7"/>
<feature type="domain" description="Luciferase-like" evidence="5">
    <location>
        <begin position="30"/>
        <end position="276"/>
    </location>
</feature>
<dbReference type="Pfam" id="PF00296">
    <property type="entry name" value="Bac_luciferase"/>
    <property type="match status" value="1"/>
</dbReference>
<evidence type="ECO:0000313" key="6">
    <source>
        <dbReference type="EMBL" id="TQE95943.1"/>
    </source>
</evidence>
<keyword evidence="7" id="KW-1185">Reference proteome</keyword>
<gene>
    <name evidence="6" type="ORF">FKZ61_09355</name>
</gene>
<organism evidence="6 7">
    <name type="scientific">Litorilinea aerophila</name>
    <dbReference type="NCBI Taxonomy" id="1204385"/>
    <lineage>
        <taxon>Bacteria</taxon>
        <taxon>Bacillati</taxon>
        <taxon>Chloroflexota</taxon>
        <taxon>Caldilineae</taxon>
        <taxon>Caldilineales</taxon>
        <taxon>Caldilineaceae</taxon>
        <taxon>Litorilinea</taxon>
    </lineage>
</organism>
<keyword evidence="4" id="KW-0503">Monooxygenase</keyword>
<evidence type="ECO:0000313" key="7">
    <source>
        <dbReference type="Proteomes" id="UP000317371"/>
    </source>
</evidence>
<dbReference type="InterPro" id="IPR019952">
    <property type="entry name" value="F420_OxRdatse_Rv1855c_pred"/>
</dbReference>